<dbReference type="AlphaFoldDB" id="F7NKB5"/>
<dbReference type="EMBL" id="AFGF01000107">
    <property type="protein sequence ID" value="EGO63556.1"/>
    <property type="molecule type" value="Genomic_DNA"/>
</dbReference>
<comment type="caution">
    <text evidence="2">The sequence shown here is derived from an EMBL/GenBank/DDBJ whole genome shotgun (WGS) entry which is preliminary data.</text>
</comment>
<sequence>MIENKTLLEELLTRPKTGYPNLDRIYDRLRGIPGWARELIGKLMIDVELLKKEGVGLRRQCDSLRGTIQTMADNHVEEKARLEQERDAAQARVAKLTAALEEIAWIEVDDKNDWINRPELYNVVIMSRVALSAPKREEREA</sequence>
<name>F7NKB5_9FIRM</name>
<feature type="coiled-coil region" evidence="1">
    <location>
        <begin position="72"/>
        <end position="99"/>
    </location>
</feature>
<accession>F7NKB5</accession>
<gene>
    <name evidence="2" type="ORF">ALO_12641</name>
</gene>
<evidence type="ECO:0000313" key="3">
    <source>
        <dbReference type="Proteomes" id="UP000003240"/>
    </source>
</evidence>
<organism evidence="2 3">
    <name type="scientific">Acetonema longum DSM 6540</name>
    <dbReference type="NCBI Taxonomy" id="1009370"/>
    <lineage>
        <taxon>Bacteria</taxon>
        <taxon>Bacillati</taxon>
        <taxon>Bacillota</taxon>
        <taxon>Negativicutes</taxon>
        <taxon>Acetonemataceae</taxon>
        <taxon>Acetonema</taxon>
    </lineage>
</organism>
<keyword evidence="3" id="KW-1185">Reference proteome</keyword>
<reference evidence="2 3" key="1">
    <citation type="journal article" date="2011" name="EMBO J.">
        <title>Structural diversity of bacterial flagellar motors.</title>
        <authorList>
            <person name="Chen S."/>
            <person name="Beeby M."/>
            <person name="Murphy G.E."/>
            <person name="Leadbetter J.R."/>
            <person name="Hendrixson D.R."/>
            <person name="Briegel A."/>
            <person name="Li Z."/>
            <person name="Shi J."/>
            <person name="Tocheva E.I."/>
            <person name="Muller A."/>
            <person name="Dobro M.J."/>
            <person name="Jensen G.J."/>
        </authorList>
    </citation>
    <scope>NUCLEOTIDE SEQUENCE [LARGE SCALE GENOMIC DNA]</scope>
    <source>
        <strain evidence="2 3">DSM 6540</strain>
    </source>
</reference>
<dbReference type="STRING" id="1009370.ALO_12641"/>
<dbReference type="RefSeq" id="WP_004096187.1">
    <property type="nucleotide sequence ID" value="NZ_AFGF01000107.1"/>
</dbReference>
<dbReference type="Proteomes" id="UP000003240">
    <property type="component" value="Unassembled WGS sequence"/>
</dbReference>
<proteinExistence type="predicted"/>
<keyword evidence="1" id="KW-0175">Coiled coil</keyword>
<protein>
    <submittedName>
        <fullName evidence="2">Uncharacterized protein</fullName>
    </submittedName>
</protein>
<evidence type="ECO:0000313" key="2">
    <source>
        <dbReference type="EMBL" id="EGO63556.1"/>
    </source>
</evidence>
<evidence type="ECO:0000256" key="1">
    <source>
        <dbReference type="SAM" id="Coils"/>
    </source>
</evidence>